<evidence type="ECO:0000313" key="7">
    <source>
        <dbReference type="Proteomes" id="UP001063166"/>
    </source>
</evidence>
<accession>A0A9P3UJI8</accession>
<evidence type="ECO:0000256" key="3">
    <source>
        <dbReference type="ARBA" id="ARBA00013252"/>
    </source>
</evidence>
<dbReference type="EC" id="4.2.1.96" evidence="3"/>
<evidence type="ECO:0000256" key="5">
    <source>
        <dbReference type="SAM" id="MobiDB-lite"/>
    </source>
</evidence>
<dbReference type="SUPFAM" id="SSF55248">
    <property type="entry name" value="PCD-like"/>
    <property type="match status" value="1"/>
</dbReference>
<dbReference type="GO" id="GO:0008124">
    <property type="term" value="F:4-alpha-hydroxytetrahydrobiopterin dehydratase activity"/>
    <property type="evidence" value="ECO:0007669"/>
    <property type="project" value="UniProtKB-EC"/>
</dbReference>
<evidence type="ECO:0000256" key="2">
    <source>
        <dbReference type="ARBA" id="ARBA00006472"/>
    </source>
</evidence>
<evidence type="ECO:0000256" key="1">
    <source>
        <dbReference type="ARBA" id="ARBA00001554"/>
    </source>
</evidence>
<dbReference type="InterPro" id="IPR036428">
    <property type="entry name" value="PCD_sf"/>
</dbReference>
<dbReference type="AlphaFoldDB" id="A0A9P3UJI8"/>
<gene>
    <name evidence="6" type="ORF">LshimejAT787_0400650</name>
</gene>
<name>A0A9P3UJI8_LYOSH</name>
<dbReference type="InterPro" id="IPR001533">
    <property type="entry name" value="Pterin_deHydtase"/>
</dbReference>
<dbReference type="EMBL" id="BRPK01000004">
    <property type="protein sequence ID" value="GLB37014.1"/>
    <property type="molecule type" value="Genomic_DNA"/>
</dbReference>
<comment type="similarity">
    <text evidence="2">Belongs to the pterin-4-alpha-carbinolamine dehydratase family.</text>
</comment>
<protein>
    <recommendedName>
        <fullName evidence="3">4a-hydroxytetrahydrobiopterin dehydratase</fullName>
        <ecNumber evidence="3">4.2.1.96</ecNumber>
    </recommendedName>
</protein>
<dbReference type="Pfam" id="PF01329">
    <property type="entry name" value="Pterin_4a"/>
    <property type="match status" value="1"/>
</dbReference>
<sequence length="372" mass="41761">MTSRATRYLTFLWRPNLASSCSHSAVPSRKGQLFARQVSNSAETAQAAEVGSPAAKSQPTGPIPKQEVEKHEGPSVSRTTTQENFSPGILHIREQLPPLELPPYIRGYPTPWFDKEDFETYVKPLYSRGWGLTLKLHQRGKSESAINSFLTAKFPFASFDAAIAFLTDINHLAHSEKHHPVALNLEFNKPTTVTVKALTHTAVRPDWIGASPPKHEIPGVTHRDLRLAVLIDQLYAEKYQGRQVRLSMGPRNQLDLDTILEFFTMPSESLKKKWCALCGGRHPVLKYPTSPTMAPKPSYLPYCKRCKRRHAPMSRCPADRKPIEPKKPCPSCGGAHWLEDCREPQLPPSAAERMQLPIPSVPLNVRMEMLKP</sequence>
<feature type="region of interest" description="Disordered" evidence="5">
    <location>
        <begin position="44"/>
        <end position="84"/>
    </location>
</feature>
<comment type="caution">
    <text evidence="6">The sequence shown here is derived from an EMBL/GenBank/DDBJ whole genome shotgun (WGS) entry which is preliminary data.</text>
</comment>
<comment type="catalytic activity">
    <reaction evidence="1">
        <text>(4aS,6R)-4a-hydroxy-L-erythro-5,6,7,8-tetrahydrobiopterin = (6R)-L-erythro-6,7-dihydrobiopterin + H2O</text>
        <dbReference type="Rhea" id="RHEA:11920"/>
        <dbReference type="ChEBI" id="CHEBI:15377"/>
        <dbReference type="ChEBI" id="CHEBI:15642"/>
        <dbReference type="ChEBI" id="CHEBI:43120"/>
        <dbReference type="EC" id="4.2.1.96"/>
    </reaction>
</comment>
<evidence type="ECO:0000256" key="4">
    <source>
        <dbReference type="ARBA" id="ARBA00023239"/>
    </source>
</evidence>
<dbReference type="Gene3D" id="3.30.1360.20">
    <property type="entry name" value="Transcriptional coactivator/pterin dehydratase"/>
    <property type="match status" value="1"/>
</dbReference>
<keyword evidence="4" id="KW-0456">Lyase</keyword>
<organism evidence="6 7">
    <name type="scientific">Lyophyllum shimeji</name>
    <name type="common">Hon-shimeji</name>
    <name type="synonym">Tricholoma shimeji</name>
    <dbReference type="NCBI Taxonomy" id="47721"/>
    <lineage>
        <taxon>Eukaryota</taxon>
        <taxon>Fungi</taxon>
        <taxon>Dikarya</taxon>
        <taxon>Basidiomycota</taxon>
        <taxon>Agaricomycotina</taxon>
        <taxon>Agaricomycetes</taxon>
        <taxon>Agaricomycetidae</taxon>
        <taxon>Agaricales</taxon>
        <taxon>Tricholomatineae</taxon>
        <taxon>Lyophyllaceae</taxon>
        <taxon>Lyophyllum</taxon>
    </lineage>
</organism>
<keyword evidence="7" id="KW-1185">Reference proteome</keyword>
<evidence type="ECO:0000313" key="6">
    <source>
        <dbReference type="EMBL" id="GLB37014.1"/>
    </source>
</evidence>
<dbReference type="Proteomes" id="UP001063166">
    <property type="component" value="Unassembled WGS sequence"/>
</dbReference>
<dbReference type="OrthoDB" id="3263285at2759"/>
<dbReference type="GO" id="GO:0006729">
    <property type="term" value="P:tetrahydrobiopterin biosynthetic process"/>
    <property type="evidence" value="ECO:0007669"/>
    <property type="project" value="InterPro"/>
</dbReference>
<proteinExistence type="inferred from homology"/>
<reference evidence="6" key="1">
    <citation type="submission" date="2022-07" db="EMBL/GenBank/DDBJ databases">
        <title>The genome of Lyophyllum shimeji provides insight into the initial evolution of ectomycorrhizal fungal genome.</title>
        <authorList>
            <person name="Kobayashi Y."/>
            <person name="Shibata T."/>
            <person name="Hirakawa H."/>
            <person name="Shigenobu S."/>
            <person name="Nishiyama T."/>
            <person name="Yamada A."/>
            <person name="Hasebe M."/>
            <person name="Kawaguchi M."/>
        </authorList>
    </citation>
    <scope>NUCLEOTIDE SEQUENCE</scope>
    <source>
        <strain evidence="6">AT787</strain>
    </source>
</reference>